<evidence type="ECO:0000256" key="3">
    <source>
        <dbReference type="ARBA" id="ARBA00022448"/>
    </source>
</evidence>
<dbReference type="RefSeq" id="WP_007059370.1">
    <property type="nucleotide sequence ID" value="NZ_ACVI01000005.1"/>
</dbReference>
<evidence type="ECO:0000256" key="1">
    <source>
        <dbReference type="ARBA" id="ARBA00004141"/>
    </source>
</evidence>
<dbReference type="SUPFAM" id="SSF161111">
    <property type="entry name" value="Cation efflux protein transmembrane domain-like"/>
    <property type="match status" value="1"/>
</dbReference>
<protein>
    <submittedName>
        <fullName evidence="10">Cation diffusion facilitator family transporter</fullName>
    </submittedName>
</protein>
<organism evidence="10 11">
    <name type="scientific">Clostridium carboxidivorans P7</name>
    <dbReference type="NCBI Taxonomy" id="536227"/>
    <lineage>
        <taxon>Bacteria</taxon>
        <taxon>Bacillati</taxon>
        <taxon>Bacillota</taxon>
        <taxon>Clostridia</taxon>
        <taxon>Eubacteriales</taxon>
        <taxon>Clostridiaceae</taxon>
        <taxon>Clostridium</taxon>
    </lineage>
</organism>
<keyword evidence="11" id="KW-1185">Reference proteome</keyword>
<dbReference type="InterPro" id="IPR027469">
    <property type="entry name" value="Cation_efflux_TMD_sf"/>
</dbReference>
<dbReference type="FunFam" id="1.20.1510.10:FF:000006">
    <property type="entry name" value="Divalent cation efflux transporter"/>
    <property type="match status" value="1"/>
</dbReference>
<dbReference type="InterPro" id="IPR027470">
    <property type="entry name" value="Cation_efflux_CTD"/>
</dbReference>
<dbReference type="NCBIfam" id="TIGR01297">
    <property type="entry name" value="CDF"/>
    <property type="match status" value="1"/>
</dbReference>
<accession>C6PNW8</accession>
<dbReference type="PANTHER" id="PTHR43840">
    <property type="entry name" value="MITOCHONDRIAL METAL TRANSPORTER 1-RELATED"/>
    <property type="match status" value="1"/>
</dbReference>
<evidence type="ECO:0000313" key="10">
    <source>
        <dbReference type="EMBL" id="EET89046.1"/>
    </source>
</evidence>
<dbReference type="InterPro" id="IPR058533">
    <property type="entry name" value="Cation_efflux_TM"/>
</dbReference>
<dbReference type="Pfam" id="PF16916">
    <property type="entry name" value="ZT_dimer"/>
    <property type="match status" value="1"/>
</dbReference>
<feature type="domain" description="Cation efflux protein cytoplasmic" evidence="9">
    <location>
        <begin position="213"/>
        <end position="287"/>
    </location>
</feature>
<keyword evidence="3" id="KW-0813">Transport</keyword>
<dbReference type="GO" id="GO:0016020">
    <property type="term" value="C:membrane"/>
    <property type="evidence" value="ECO:0007669"/>
    <property type="project" value="UniProtKB-SubCell"/>
</dbReference>
<feature type="transmembrane region" description="Helical" evidence="7">
    <location>
        <begin position="78"/>
        <end position="97"/>
    </location>
</feature>
<evidence type="ECO:0000256" key="5">
    <source>
        <dbReference type="ARBA" id="ARBA00022989"/>
    </source>
</evidence>
<dbReference type="eggNOG" id="COG0053">
    <property type="taxonomic scope" value="Bacteria"/>
</dbReference>
<dbReference type="KEGG" id="cck:Ccar_10590"/>
<dbReference type="Pfam" id="PF01545">
    <property type="entry name" value="Cation_efflux"/>
    <property type="match status" value="1"/>
</dbReference>
<sequence>MEEKYNDLKLAERGARISIIAYIALSLLKLSIGYIYNSEALMADGLNNTTDIIASLAVLIGLKISRKPADENHHYGHFRAETIASLIASFIMIAVGLDVLYNAVHSIIYFKSKAPDLIASIAAVVCALAIYMVYRYNKKIAIKINSAGLMAAAKDNLSDAWVSIGTAVGIVASQFGLPWIDPLAAVIVGILIIKTGWDIFREASHNLTDGFHKAELDRIAEIINTVPGVRKIKSLKARFHGNNILLDVVVSVSSKLNVIEGHDITMNIEEKLRSELNITEVVIHVEPDI</sequence>
<feature type="transmembrane region" description="Helical" evidence="7">
    <location>
        <begin position="117"/>
        <end position="136"/>
    </location>
</feature>
<proteinExistence type="inferred from homology"/>
<gene>
    <name evidence="10" type="ORF">CcarbDRAFT_0485</name>
</gene>
<comment type="subcellular location">
    <subcellularLocation>
        <location evidence="1">Membrane</location>
        <topology evidence="1">Multi-pass membrane protein</topology>
    </subcellularLocation>
</comment>
<evidence type="ECO:0000256" key="6">
    <source>
        <dbReference type="ARBA" id="ARBA00023136"/>
    </source>
</evidence>
<dbReference type="AlphaFoldDB" id="C6PNW8"/>
<reference evidence="10 11" key="1">
    <citation type="submission" date="2009-06" db="EMBL/GenBank/DDBJ databases">
        <title>The draft genome of Clostridium carboxidivorans P7.</title>
        <authorList>
            <consortium name="US DOE Joint Genome Institute (JGI-PGF)"/>
            <person name="Lucas S."/>
            <person name="Copeland A."/>
            <person name="Lapidus A."/>
            <person name="Glavina del Rio T."/>
            <person name="Tice H."/>
            <person name="Bruce D."/>
            <person name="Goodwin L."/>
            <person name="Pitluck S."/>
            <person name="Larimer F."/>
            <person name="Land M.L."/>
            <person name="Hauser L."/>
            <person name="Hemme C.L."/>
        </authorList>
    </citation>
    <scope>NUCLEOTIDE SEQUENCE [LARGE SCALE GENOMIC DNA]</scope>
    <source>
        <strain evidence="10 11">P7</strain>
    </source>
</reference>
<dbReference type="PATRIC" id="fig|536227.13.peg.2216"/>
<evidence type="ECO:0000256" key="7">
    <source>
        <dbReference type="SAM" id="Phobius"/>
    </source>
</evidence>
<evidence type="ECO:0000313" key="11">
    <source>
        <dbReference type="Proteomes" id="UP000004198"/>
    </source>
</evidence>
<comment type="similarity">
    <text evidence="2">Belongs to the cation diffusion facilitator (CDF) transporter (TC 2.A.4) family.</text>
</comment>
<dbReference type="OrthoDB" id="9806522at2"/>
<dbReference type="EMBL" id="ACVI01000005">
    <property type="protein sequence ID" value="EET89046.1"/>
    <property type="molecule type" value="Genomic_DNA"/>
</dbReference>
<comment type="caution">
    <text evidence="10">The sequence shown here is derived from an EMBL/GenBank/DDBJ whole genome shotgun (WGS) entry which is preliminary data.</text>
</comment>
<keyword evidence="6 7" id="KW-0472">Membrane</keyword>
<dbReference type="InterPro" id="IPR036837">
    <property type="entry name" value="Cation_efflux_CTD_sf"/>
</dbReference>
<evidence type="ECO:0000259" key="8">
    <source>
        <dbReference type="Pfam" id="PF01545"/>
    </source>
</evidence>
<dbReference type="Gene3D" id="3.30.70.1350">
    <property type="entry name" value="Cation efflux protein, cytoplasmic domain"/>
    <property type="match status" value="1"/>
</dbReference>
<dbReference type="PANTHER" id="PTHR43840:SF50">
    <property type="entry name" value="MANGANESE EFFLUX SYSTEM PROTEIN MNES"/>
    <property type="match status" value="1"/>
</dbReference>
<keyword evidence="4 7" id="KW-0812">Transmembrane</keyword>
<dbReference type="GO" id="GO:0008324">
    <property type="term" value="F:monoatomic cation transmembrane transporter activity"/>
    <property type="evidence" value="ECO:0007669"/>
    <property type="project" value="InterPro"/>
</dbReference>
<dbReference type="SUPFAM" id="SSF160240">
    <property type="entry name" value="Cation efflux protein cytoplasmic domain-like"/>
    <property type="match status" value="1"/>
</dbReference>
<evidence type="ECO:0000256" key="2">
    <source>
        <dbReference type="ARBA" id="ARBA00008114"/>
    </source>
</evidence>
<evidence type="ECO:0000256" key="4">
    <source>
        <dbReference type="ARBA" id="ARBA00022692"/>
    </source>
</evidence>
<dbReference type="InterPro" id="IPR050291">
    <property type="entry name" value="CDF_Transporter"/>
</dbReference>
<evidence type="ECO:0000259" key="9">
    <source>
        <dbReference type="Pfam" id="PF16916"/>
    </source>
</evidence>
<dbReference type="InterPro" id="IPR002524">
    <property type="entry name" value="Cation_efflux"/>
</dbReference>
<feature type="domain" description="Cation efflux protein transmembrane" evidence="8">
    <location>
        <begin position="16"/>
        <end position="207"/>
    </location>
</feature>
<dbReference type="Gene3D" id="1.20.1510.10">
    <property type="entry name" value="Cation efflux protein transmembrane domain"/>
    <property type="match status" value="1"/>
</dbReference>
<name>C6PNW8_9CLOT</name>
<dbReference type="Proteomes" id="UP000004198">
    <property type="component" value="Unassembled WGS sequence"/>
</dbReference>
<dbReference type="STRING" id="536227.Ccar_10590"/>
<feature type="transmembrane region" description="Helical" evidence="7">
    <location>
        <begin position="19"/>
        <end position="36"/>
    </location>
</feature>
<keyword evidence="5 7" id="KW-1133">Transmembrane helix</keyword>